<dbReference type="RefSeq" id="WP_176787732.1">
    <property type="nucleotide sequence ID" value="NZ_FNCV01000005.1"/>
</dbReference>
<dbReference type="Proteomes" id="UP000217076">
    <property type="component" value="Unassembled WGS sequence"/>
</dbReference>
<evidence type="ECO:0000313" key="1">
    <source>
        <dbReference type="EMBL" id="SDH27450.1"/>
    </source>
</evidence>
<name>A0A1G8B481_9PROT</name>
<organism evidence="1 2">
    <name type="scientific">Roseospirillum parvum</name>
    <dbReference type="NCBI Taxonomy" id="83401"/>
    <lineage>
        <taxon>Bacteria</taxon>
        <taxon>Pseudomonadati</taxon>
        <taxon>Pseudomonadota</taxon>
        <taxon>Alphaproteobacteria</taxon>
        <taxon>Rhodospirillales</taxon>
        <taxon>Rhodospirillaceae</taxon>
        <taxon>Roseospirillum</taxon>
    </lineage>
</organism>
<dbReference type="EMBL" id="FNCV01000005">
    <property type="protein sequence ID" value="SDH27450.1"/>
    <property type="molecule type" value="Genomic_DNA"/>
</dbReference>
<dbReference type="AlphaFoldDB" id="A0A1G8B481"/>
<evidence type="ECO:0000313" key="2">
    <source>
        <dbReference type="Proteomes" id="UP000217076"/>
    </source>
</evidence>
<keyword evidence="2" id="KW-1185">Reference proteome</keyword>
<accession>A0A1G8B481</accession>
<reference evidence="2" key="1">
    <citation type="submission" date="2016-10" db="EMBL/GenBank/DDBJ databases">
        <authorList>
            <person name="Varghese N."/>
            <person name="Submissions S."/>
        </authorList>
    </citation>
    <scope>NUCLEOTIDE SEQUENCE [LARGE SCALE GENOMIC DNA]</scope>
    <source>
        <strain evidence="2">930I</strain>
    </source>
</reference>
<gene>
    <name evidence="1" type="ORF">SAMN05421742_105189</name>
</gene>
<evidence type="ECO:0008006" key="3">
    <source>
        <dbReference type="Google" id="ProtNLM"/>
    </source>
</evidence>
<proteinExistence type="predicted"/>
<sequence>MIERLHAGFDTLDVAFAGALPDEALETLKEARDRAQESQEPTLARLGTVDMHVAGHGMRGGYAYVCDTGPLGAKWMVKANPDTREWNIFASPRATTLLALGHAGTRDHLFSELAAMGARISDHSLNRVDFAMDFRTRCFEPRLDQFVAHAHTKVQPHWGDRRAVPTDRNQPAAVVRGRRLESVTIGKQPGRQVILYDKRREAIARQKGFWFEAWGVDRRDPALEVWRVEVRAGKKELRDKYQLRTFADFEAGIGDVIANALQEVRYLADHQRDGNVTRQALHPLWQAAQEVAGGDLTALRSGLTPGQVQQIERAEAIERYVKLLQGIGIGLGVAEGLSDEAITTHLPTLAAERLKAGIEGGGSHVTAAIARARARLYFVGPKPL</sequence>
<protein>
    <recommendedName>
        <fullName evidence="3">Replication initiation factor</fullName>
    </recommendedName>
</protein>